<keyword evidence="1" id="KW-1133">Transmembrane helix</keyword>
<protein>
    <submittedName>
        <fullName evidence="2">Uncharacterized protein</fullName>
    </submittedName>
</protein>
<gene>
    <name evidence="2" type="ORF">G5V65_11450</name>
</gene>
<keyword evidence="1" id="KW-0812">Transmembrane</keyword>
<sequence length="45" mass="4688">MQGFSNGYRGLSVIMVVNSDRIFTVGTMIAGLLAGAFLGTSLLAH</sequence>
<dbReference type="Proteomes" id="UP000474758">
    <property type="component" value="Unassembled WGS sequence"/>
</dbReference>
<keyword evidence="3" id="KW-1185">Reference proteome</keyword>
<evidence type="ECO:0000256" key="1">
    <source>
        <dbReference type="SAM" id="Phobius"/>
    </source>
</evidence>
<dbReference type="EMBL" id="JAALFE010000010">
    <property type="protein sequence ID" value="NGQ91512.1"/>
    <property type="molecule type" value="Genomic_DNA"/>
</dbReference>
<dbReference type="RefSeq" id="WP_165050134.1">
    <property type="nucleotide sequence ID" value="NZ_JAALFE010000010.1"/>
</dbReference>
<reference evidence="2 3" key="1">
    <citation type="submission" date="2020-02" db="EMBL/GenBank/DDBJ databases">
        <title>Rhodobacter translucens sp. nov., a novel bacterium isolated from activated sludge.</title>
        <authorList>
            <person name="Liu J."/>
        </authorList>
    </citation>
    <scope>NUCLEOTIDE SEQUENCE [LARGE SCALE GENOMIC DNA]</scope>
    <source>
        <strain evidence="2 3">HX-7-19</strain>
    </source>
</reference>
<evidence type="ECO:0000313" key="3">
    <source>
        <dbReference type="Proteomes" id="UP000474758"/>
    </source>
</evidence>
<name>A0A6M1TZ50_9RHOB</name>
<accession>A0A6M1TZ50</accession>
<comment type="caution">
    <text evidence="2">The sequence shown here is derived from an EMBL/GenBank/DDBJ whole genome shotgun (WGS) entry which is preliminary data.</text>
</comment>
<organism evidence="2 3">
    <name type="scientific">Paragemmobacter kunshanensis</name>
    <dbReference type="NCBI Taxonomy" id="2583234"/>
    <lineage>
        <taxon>Bacteria</taxon>
        <taxon>Pseudomonadati</taxon>
        <taxon>Pseudomonadota</taxon>
        <taxon>Alphaproteobacteria</taxon>
        <taxon>Rhodobacterales</taxon>
        <taxon>Paracoccaceae</taxon>
        <taxon>Paragemmobacter</taxon>
    </lineage>
</organism>
<dbReference type="AlphaFoldDB" id="A0A6M1TZ50"/>
<feature type="transmembrane region" description="Helical" evidence="1">
    <location>
        <begin position="22"/>
        <end position="44"/>
    </location>
</feature>
<proteinExistence type="predicted"/>
<keyword evidence="1" id="KW-0472">Membrane</keyword>
<evidence type="ECO:0000313" key="2">
    <source>
        <dbReference type="EMBL" id="NGQ91512.1"/>
    </source>
</evidence>